<dbReference type="InterPro" id="IPR018053">
    <property type="entry name" value="Glyco_hydro_32_AS"/>
</dbReference>
<evidence type="ECO:0000256" key="2">
    <source>
        <dbReference type="ARBA" id="ARBA00012758"/>
    </source>
</evidence>
<evidence type="ECO:0000313" key="9">
    <source>
        <dbReference type="Proteomes" id="UP000246744"/>
    </source>
</evidence>
<dbReference type="PANTHER" id="PTHR43101:SF1">
    <property type="entry name" value="BETA-FRUCTOSIDASE"/>
    <property type="match status" value="1"/>
</dbReference>
<evidence type="ECO:0000256" key="3">
    <source>
        <dbReference type="ARBA" id="ARBA00022801"/>
    </source>
</evidence>
<dbReference type="Pfam" id="PF08244">
    <property type="entry name" value="Glyco_hydro_32C"/>
    <property type="match status" value="1"/>
</dbReference>
<keyword evidence="3 5" id="KW-0378">Hydrolase</keyword>
<dbReference type="Pfam" id="PF00251">
    <property type="entry name" value="Glyco_hydro_32N"/>
    <property type="match status" value="1"/>
</dbReference>
<dbReference type="Proteomes" id="UP000246744">
    <property type="component" value="Unassembled WGS sequence"/>
</dbReference>
<organism evidence="8 9">
    <name type="scientific">Mangrovibacter plantisponsor</name>
    <dbReference type="NCBI Taxonomy" id="451513"/>
    <lineage>
        <taxon>Bacteria</taxon>
        <taxon>Pseudomonadati</taxon>
        <taxon>Pseudomonadota</taxon>
        <taxon>Gammaproteobacteria</taxon>
        <taxon>Enterobacterales</taxon>
        <taxon>Enterobacteriaceae</taxon>
        <taxon>Mangrovibacter</taxon>
    </lineage>
</organism>
<evidence type="ECO:0000313" key="8">
    <source>
        <dbReference type="EMBL" id="PWW10653.1"/>
    </source>
</evidence>
<evidence type="ECO:0000256" key="5">
    <source>
        <dbReference type="RuleBase" id="RU362110"/>
    </source>
</evidence>
<feature type="domain" description="Glycosyl hydrolase family 32 C-terminal" evidence="7">
    <location>
        <begin position="513"/>
        <end position="560"/>
    </location>
</feature>
<evidence type="ECO:0000256" key="4">
    <source>
        <dbReference type="ARBA" id="ARBA00023295"/>
    </source>
</evidence>
<sequence>MKKLTLPVTSGMRFDIWLKRSRENNSPLLQFSAGGEIIYAIKKAADYHQYFTYTHYSDQPLTIEWEENAADISLFYYWLPKTLAQEGVTFLISDTHTLYPVGRSKMVDWYSKESLRPALHFSPFINWMNDPNGLCKIDETYHLFYQYHPHSTEWGPMHWGHAASEDLYHWRHYPVFLQPEQNLEALGATGGAFSGTAFQENDGKIRFWFTERLPAYDLYKGYREVQKCATSGPWLDKVESVKQVLSELPAGVGCDFRDPKVWFDGERNHYFMLLGASVDGDPAALLFTSAESDEWTFDHVLWRADRHFREHGGRCVECPDFFSINGKWVLIIGIVGYTEPQTGRHNLLYAQTGDFNSGRFTPDDKPLQTLDFGTDFYALQTFRDGQQILGFAWLYNWASKKSAASVYNGEMSLPRRFMLNNHGALCMQPLLPPEECVRQQTDHHQACQNGLLRLSVDTQQSFSLKLTGKDISRLLLILNGETGEQAELCYAENWLTLRAEGHDEGQYGAYVEKIETLELFFDAGIVEVFANEGSHCGTRRYYHLSRCNELTLKYNSSARIATARLTQYRSIWEQ</sequence>
<dbReference type="InterPro" id="IPR023296">
    <property type="entry name" value="Glyco_hydro_beta-prop_sf"/>
</dbReference>
<name>A0A317Q4N3_9ENTR</name>
<dbReference type="Gene3D" id="2.60.120.560">
    <property type="entry name" value="Exo-inulinase, domain 1"/>
    <property type="match status" value="1"/>
</dbReference>
<dbReference type="OrthoDB" id="9801455at2"/>
<dbReference type="Gene3D" id="2.115.10.20">
    <property type="entry name" value="Glycosyl hydrolase domain, family 43"/>
    <property type="match status" value="1"/>
</dbReference>
<keyword evidence="9" id="KW-1185">Reference proteome</keyword>
<reference evidence="8 9" key="1">
    <citation type="submission" date="2018-05" db="EMBL/GenBank/DDBJ databases">
        <title>Genomic Encyclopedia of Type Strains, Phase IV (KMG-IV): sequencing the most valuable type-strain genomes for metagenomic binning, comparative biology and taxonomic classification.</title>
        <authorList>
            <person name="Goeker M."/>
        </authorList>
    </citation>
    <scope>NUCLEOTIDE SEQUENCE [LARGE SCALE GENOMIC DNA]</scope>
    <source>
        <strain evidence="8 9">DSM 19579</strain>
    </source>
</reference>
<dbReference type="RefSeq" id="WP_110025086.1">
    <property type="nucleotide sequence ID" value="NZ_QGTS01000003.1"/>
</dbReference>
<keyword evidence="4 5" id="KW-0326">Glycosidase</keyword>
<feature type="domain" description="Glycosyl hydrolase family 32 N-terminal" evidence="6">
    <location>
        <begin position="120"/>
        <end position="429"/>
    </location>
</feature>
<dbReference type="InterPro" id="IPR013189">
    <property type="entry name" value="Glyco_hydro_32_C"/>
</dbReference>
<gene>
    <name evidence="8" type="ORF">DES37_10323</name>
</gene>
<comment type="caution">
    <text evidence="8">The sequence shown here is derived from an EMBL/GenBank/DDBJ whole genome shotgun (WGS) entry which is preliminary data.</text>
</comment>
<proteinExistence type="inferred from homology"/>
<dbReference type="EC" id="3.2.1.26" evidence="2"/>
<dbReference type="GO" id="GO:0005975">
    <property type="term" value="P:carbohydrate metabolic process"/>
    <property type="evidence" value="ECO:0007669"/>
    <property type="project" value="InterPro"/>
</dbReference>
<evidence type="ECO:0000256" key="1">
    <source>
        <dbReference type="ARBA" id="ARBA00009902"/>
    </source>
</evidence>
<dbReference type="PANTHER" id="PTHR43101">
    <property type="entry name" value="BETA-FRUCTOSIDASE"/>
    <property type="match status" value="1"/>
</dbReference>
<dbReference type="InterPro" id="IPR051214">
    <property type="entry name" value="GH32_Enzymes"/>
</dbReference>
<dbReference type="SMART" id="SM00640">
    <property type="entry name" value="Glyco_32"/>
    <property type="match status" value="1"/>
</dbReference>
<dbReference type="EMBL" id="QGTS01000003">
    <property type="protein sequence ID" value="PWW10653.1"/>
    <property type="molecule type" value="Genomic_DNA"/>
</dbReference>
<dbReference type="AlphaFoldDB" id="A0A317Q4N3"/>
<comment type="similarity">
    <text evidence="1 5">Belongs to the glycosyl hydrolase 32 family.</text>
</comment>
<protein>
    <recommendedName>
        <fullName evidence="2">beta-fructofuranosidase</fullName>
        <ecNumber evidence="2">3.2.1.26</ecNumber>
    </recommendedName>
</protein>
<dbReference type="InterPro" id="IPR013148">
    <property type="entry name" value="Glyco_hydro_32_N"/>
</dbReference>
<dbReference type="InterPro" id="IPR013320">
    <property type="entry name" value="ConA-like_dom_sf"/>
</dbReference>
<dbReference type="InterPro" id="IPR001362">
    <property type="entry name" value="Glyco_hydro_32"/>
</dbReference>
<evidence type="ECO:0000259" key="7">
    <source>
        <dbReference type="Pfam" id="PF08244"/>
    </source>
</evidence>
<accession>A0A317Q4N3</accession>
<dbReference type="PROSITE" id="PS00609">
    <property type="entry name" value="GLYCOSYL_HYDROL_F32"/>
    <property type="match status" value="1"/>
</dbReference>
<dbReference type="SUPFAM" id="SSF49899">
    <property type="entry name" value="Concanavalin A-like lectins/glucanases"/>
    <property type="match status" value="1"/>
</dbReference>
<dbReference type="GO" id="GO:0004564">
    <property type="term" value="F:beta-fructofuranosidase activity"/>
    <property type="evidence" value="ECO:0007669"/>
    <property type="project" value="UniProtKB-EC"/>
</dbReference>
<evidence type="ECO:0000259" key="6">
    <source>
        <dbReference type="Pfam" id="PF00251"/>
    </source>
</evidence>
<dbReference type="SUPFAM" id="SSF75005">
    <property type="entry name" value="Arabinanase/levansucrase/invertase"/>
    <property type="match status" value="1"/>
</dbReference>